<keyword evidence="1" id="KW-0175">Coiled coil</keyword>
<sequence length="365" mass="43204">MEKVLGKSKLDNFNTIINYNYFDKKRGNCFNYPFITSVKSELNKFSWKIDISDKILNALCYVYIKKKDEKLDEDSCKYLYYWLGSKILTNLLHTDFFFEVIYTIYRILNKSEIGKICDPVKYNIYHYNFYKFKTVYDLAEDYNTYKLHLFNLNPSCDKDYHDELQSYLYFYNKLRNECTIEKTKYHEEYCVAFNEYFTDKENGEISLWKCNLIESEEQVQQLEERHSGDEEKAQLPARPEIRAGQKHHWQEFLETEEFAEHLSTLHTGLHAENTVMGRASVHPEDSSPSTIKKSITSAVSAAGVLVPPFQIYNYTPAGTWLSKLLGRNKGPSRNPYANQEIMADFSMPEDFYSERNRYNIMYNPE</sequence>
<reference evidence="2" key="1">
    <citation type="submission" date="2016-07" db="EMBL/GenBank/DDBJ databases">
        <authorList>
            <consortium name="Pathogen Informatics"/>
        </authorList>
    </citation>
    <scope>NUCLEOTIDE SEQUENCE</scope>
</reference>
<proteinExistence type="predicted"/>
<evidence type="ECO:0000313" key="2">
    <source>
        <dbReference type="EMBL" id="VUZ99838.1"/>
    </source>
</evidence>
<dbReference type="EMBL" id="FLZR02000016">
    <property type="protein sequence ID" value="VUZ99838.1"/>
    <property type="molecule type" value="Genomic_DNA"/>
</dbReference>
<gene>
    <name evidence="2" type="ORF">PVP01_0005520</name>
</gene>
<dbReference type="Pfam" id="PF05795">
    <property type="entry name" value="Plasmodium_Vir"/>
    <property type="match status" value="1"/>
</dbReference>
<dbReference type="Proteomes" id="UP000220605">
    <property type="component" value="Unassembled WGS sequence"/>
</dbReference>
<dbReference type="InterPro" id="IPR008780">
    <property type="entry name" value="Plasmodium_Vir"/>
</dbReference>
<dbReference type="AlphaFoldDB" id="A0A565A4S9"/>
<dbReference type="VEuPathDB" id="PlasmoDB:PVP01_0005520"/>
<name>A0A565A4S9_PLAVI</name>
<accession>A0A565A4S9</accession>
<feature type="coiled-coil region" evidence="1">
    <location>
        <begin position="205"/>
        <end position="232"/>
    </location>
</feature>
<evidence type="ECO:0000256" key="1">
    <source>
        <dbReference type="SAM" id="Coils"/>
    </source>
</evidence>
<dbReference type="VEuPathDB" id="PlasmoDB:PVPAM_020027300"/>
<dbReference type="OrthoDB" id="10376869at2759"/>
<organism evidence="2">
    <name type="scientific">Plasmodium vivax</name>
    <name type="common">malaria parasite P. vivax</name>
    <dbReference type="NCBI Taxonomy" id="5855"/>
    <lineage>
        <taxon>Eukaryota</taxon>
        <taxon>Sar</taxon>
        <taxon>Alveolata</taxon>
        <taxon>Apicomplexa</taxon>
        <taxon>Aconoidasida</taxon>
        <taxon>Haemosporida</taxon>
        <taxon>Plasmodiidae</taxon>
        <taxon>Plasmodium</taxon>
        <taxon>Plasmodium (Plasmodium)</taxon>
    </lineage>
</organism>
<protein>
    <submittedName>
        <fullName evidence="2">VIR protein</fullName>
    </submittedName>
</protein>
<dbReference type="VEuPathDB" id="PlasmoDB:PVW1_080046500"/>